<comment type="caution">
    <text evidence="1">The sequence shown here is derived from an EMBL/GenBank/DDBJ whole genome shotgun (WGS) entry which is preliminary data.</text>
</comment>
<proteinExistence type="predicted"/>
<accession>A0ABP7LTB9</accession>
<organism evidence="1 2">
    <name type="scientific">Streptomyces lannensis</name>
    <dbReference type="NCBI Taxonomy" id="766498"/>
    <lineage>
        <taxon>Bacteria</taxon>
        <taxon>Bacillati</taxon>
        <taxon>Actinomycetota</taxon>
        <taxon>Actinomycetes</taxon>
        <taxon>Kitasatosporales</taxon>
        <taxon>Streptomycetaceae</taxon>
        <taxon>Streptomyces</taxon>
    </lineage>
</organism>
<keyword evidence="2" id="KW-1185">Reference proteome</keyword>
<evidence type="ECO:0000313" key="1">
    <source>
        <dbReference type="EMBL" id="GAA3905845.1"/>
    </source>
</evidence>
<dbReference type="Proteomes" id="UP001501563">
    <property type="component" value="Unassembled WGS sequence"/>
</dbReference>
<name>A0ABP7LTB9_9ACTN</name>
<dbReference type="RefSeq" id="WP_345554415.1">
    <property type="nucleotide sequence ID" value="NZ_BAAAZA010000061.1"/>
</dbReference>
<evidence type="ECO:0000313" key="2">
    <source>
        <dbReference type="Proteomes" id="UP001501563"/>
    </source>
</evidence>
<gene>
    <name evidence="1" type="ORF">GCM10022207_89030</name>
</gene>
<sequence>MVVGARGTHGSRFYQPQAAELAETLQWGDAHELKRRRDDAVHASWWNGDGVGVVRFRFFRRQDGANLIGTFEDLEQDATLLFEYAEKLDLLLRADWPQGRLLRRGS</sequence>
<protein>
    <submittedName>
        <fullName evidence="1">Uncharacterized protein</fullName>
    </submittedName>
</protein>
<reference evidence="2" key="1">
    <citation type="journal article" date="2019" name="Int. J. Syst. Evol. Microbiol.">
        <title>The Global Catalogue of Microorganisms (GCM) 10K type strain sequencing project: providing services to taxonomists for standard genome sequencing and annotation.</title>
        <authorList>
            <consortium name="The Broad Institute Genomics Platform"/>
            <consortium name="The Broad Institute Genome Sequencing Center for Infectious Disease"/>
            <person name="Wu L."/>
            <person name="Ma J."/>
        </authorList>
    </citation>
    <scope>NUCLEOTIDE SEQUENCE [LARGE SCALE GENOMIC DNA]</scope>
    <source>
        <strain evidence="2">JCM 16578</strain>
    </source>
</reference>
<dbReference type="EMBL" id="BAAAZA010000061">
    <property type="protein sequence ID" value="GAA3905845.1"/>
    <property type="molecule type" value="Genomic_DNA"/>
</dbReference>